<protein>
    <recommendedName>
        <fullName evidence="5">Glycosyl hydrolases family 39 N-terminal catalytic domain-containing protein</fullName>
    </recommendedName>
</protein>
<dbReference type="Gene3D" id="3.20.20.80">
    <property type="entry name" value="Glycosidases"/>
    <property type="match status" value="1"/>
</dbReference>
<reference evidence="6 7" key="1">
    <citation type="submission" date="2023-04" db="EMBL/GenBank/DDBJ databases">
        <title>A novel bacteria isolated from coastal sediment.</title>
        <authorList>
            <person name="Liu X.-J."/>
            <person name="Du Z.-J."/>
        </authorList>
    </citation>
    <scope>NUCLEOTIDE SEQUENCE [LARGE SCALE GENOMIC DNA]</scope>
    <source>
        <strain evidence="6 7">SDUM461004</strain>
    </source>
</reference>
<organism evidence="6 7">
    <name type="scientific">Thalassobacterium sedimentorum</name>
    <dbReference type="NCBI Taxonomy" id="3041258"/>
    <lineage>
        <taxon>Bacteria</taxon>
        <taxon>Pseudomonadati</taxon>
        <taxon>Verrucomicrobiota</taxon>
        <taxon>Opitutia</taxon>
        <taxon>Puniceicoccales</taxon>
        <taxon>Coraliomargaritaceae</taxon>
        <taxon>Thalassobacterium</taxon>
    </lineage>
</organism>
<evidence type="ECO:0000259" key="5">
    <source>
        <dbReference type="Pfam" id="PF01229"/>
    </source>
</evidence>
<dbReference type="RefSeq" id="WP_308985792.1">
    <property type="nucleotide sequence ID" value="NZ_JARXIC010000022.1"/>
</dbReference>
<dbReference type="PANTHER" id="PTHR12631:SF10">
    <property type="entry name" value="BETA-XYLOSIDASE-LIKE PROTEIN-RELATED"/>
    <property type="match status" value="1"/>
</dbReference>
<dbReference type="EMBL" id="JARXIC010000022">
    <property type="protein sequence ID" value="MDQ8195336.1"/>
    <property type="molecule type" value="Genomic_DNA"/>
</dbReference>
<keyword evidence="2" id="KW-0378">Hydrolase</keyword>
<dbReference type="SUPFAM" id="SSF51445">
    <property type="entry name" value="(Trans)glycosidases"/>
    <property type="match status" value="1"/>
</dbReference>
<name>A0ABU1ANJ2_9BACT</name>
<keyword evidence="7" id="KW-1185">Reference proteome</keyword>
<evidence type="ECO:0000313" key="6">
    <source>
        <dbReference type="EMBL" id="MDQ8195336.1"/>
    </source>
</evidence>
<feature type="domain" description="Glycosyl hydrolases family 39 N-terminal catalytic" evidence="5">
    <location>
        <begin position="224"/>
        <end position="355"/>
    </location>
</feature>
<dbReference type="InterPro" id="IPR049166">
    <property type="entry name" value="GH39_cat"/>
</dbReference>
<evidence type="ECO:0000256" key="1">
    <source>
        <dbReference type="ARBA" id="ARBA00008875"/>
    </source>
</evidence>
<evidence type="ECO:0000256" key="4">
    <source>
        <dbReference type="SAM" id="SignalP"/>
    </source>
</evidence>
<evidence type="ECO:0000313" key="7">
    <source>
        <dbReference type="Proteomes" id="UP001243717"/>
    </source>
</evidence>
<sequence length="484" mass="54602">MIHKRYISVICVWAIAVSEVMAADLGLEPSVQTRSDFDAPDAANATITLTEETKSQSIQSNETQVVFDWQTVLKEIPPYVYSMNSPAMLFEERVSRPDWAPLMKYLQPRLLRVHSSAQIQKSWMRTGEETWDYDKIKGSLLAAKLPPETELLINIYRWPNSFDADEDGRLDLDRIDDFADLCADLVRYVNIELGLNVKYWEITNERDFAYWRIPKKGNQPDPVALAELYNRAAVAMRAVDDSIILGGPAACSPVPIEPLLEFARHANENLDFISFHSYASGDNSETDTVIYDKVSVMASDANELIQRLREALGREDFGVHLNEYNINYNWRSEEPRMLTHKGAVFDALLLVALVETPGLTAANAWNDTERVYGKSDGKGNLRPAAHVFHYMNEYFQGNRVASESSQPHAVVPFAVASANGKLSFALINRSGVGQNVSLQSMTELDAAWYSARIDETGLHHTGPVFPFRDEIKMSADSVFFFWQD</sequence>
<comment type="caution">
    <text evidence="6">The sequence shown here is derived from an EMBL/GenBank/DDBJ whole genome shotgun (WGS) entry which is preliminary data.</text>
</comment>
<evidence type="ECO:0000256" key="2">
    <source>
        <dbReference type="ARBA" id="ARBA00022801"/>
    </source>
</evidence>
<keyword evidence="4" id="KW-0732">Signal</keyword>
<gene>
    <name evidence="6" type="ORF">QEH59_12940</name>
</gene>
<dbReference type="InterPro" id="IPR017853">
    <property type="entry name" value="GH"/>
</dbReference>
<feature type="signal peptide" evidence="4">
    <location>
        <begin position="1"/>
        <end position="22"/>
    </location>
</feature>
<dbReference type="PANTHER" id="PTHR12631">
    <property type="entry name" value="ALPHA-L-IDURONIDASE"/>
    <property type="match status" value="1"/>
</dbReference>
<comment type="similarity">
    <text evidence="1">Belongs to the glycosyl hydrolase 39 family.</text>
</comment>
<accession>A0ABU1ANJ2</accession>
<dbReference type="Pfam" id="PF01229">
    <property type="entry name" value="Glyco_hydro_39"/>
    <property type="match status" value="1"/>
</dbReference>
<evidence type="ECO:0000256" key="3">
    <source>
        <dbReference type="ARBA" id="ARBA00023295"/>
    </source>
</evidence>
<keyword evidence="3" id="KW-0326">Glycosidase</keyword>
<dbReference type="Proteomes" id="UP001243717">
    <property type="component" value="Unassembled WGS sequence"/>
</dbReference>
<feature type="chain" id="PRO_5046745554" description="Glycosyl hydrolases family 39 N-terminal catalytic domain-containing protein" evidence="4">
    <location>
        <begin position="23"/>
        <end position="484"/>
    </location>
</feature>
<dbReference type="InterPro" id="IPR051923">
    <property type="entry name" value="Glycosyl_Hydrolase_39"/>
</dbReference>
<proteinExistence type="inferred from homology"/>